<keyword evidence="7" id="KW-0238">DNA-binding</keyword>
<dbReference type="STRING" id="6832.A0A553NTG4"/>
<dbReference type="EMBL" id="VCGU01000010">
    <property type="protein sequence ID" value="TRY68722.1"/>
    <property type="molecule type" value="Genomic_DNA"/>
</dbReference>
<feature type="compositionally biased region" description="Polar residues" evidence="10">
    <location>
        <begin position="222"/>
        <end position="231"/>
    </location>
</feature>
<evidence type="ECO:0000256" key="5">
    <source>
        <dbReference type="ARBA" id="ARBA00022833"/>
    </source>
</evidence>
<accession>A0A553NTG4</accession>
<evidence type="ECO:0000256" key="1">
    <source>
        <dbReference type="ARBA" id="ARBA00004604"/>
    </source>
</evidence>
<evidence type="ECO:0000256" key="2">
    <source>
        <dbReference type="ARBA" id="ARBA00006899"/>
    </source>
</evidence>
<keyword evidence="13" id="KW-1185">Reference proteome</keyword>
<evidence type="ECO:0000256" key="10">
    <source>
        <dbReference type="SAM" id="MobiDB-lite"/>
    </source>
</evidence>
<gene>
    <name evidence="12" type="ORF">TCAL_04668</name>
</gene>
<feature type="region of interest" description="Disordered" evidence="10">
    <location>
        <begin position="207"/>
        <end position="293"/>
    </location>
</feature>
<evidence type="ECO:0000256" key="7">
    <source>
        <dbReference type="ARBA" id="ARBA00023125"/>
    </source>
</evidence>
<evidence type="ECO:0000256" key="6">
    <source>
        <dbReference type="ARBA" id="ARBA00023015"/>
    </source>
</evidence>
<sequence>MSQNVAITCEVCDGTTFYKKDGISVCRTCQTESQEHGQDTVADAETMGIFGAGAGPLQLQKVLVRSKKAKKAKTQKLIKSPTSFTTTDLSSFVLKGWVDELIALGADPSLKEITLTLWSLRLQLSGQGFGKDMKSKFNSVRDLQVKLFNRKRMVIGSERKYFKRKRTQHVPIVSSDEEENQFDAREQRKKRARKRRKFLKNLVDESFSENSGNSTISSNTSWLSNYDQGFDTSDVEKTPESQRPTSSNASQSNNESDWENLSMNASSVNPSSTTEEPVSDKSENEDHDETRETQSMIIDRSTRHYRHIGERSPFSKPQMMTTLLLALALTENNQWTVADILFWIRTGAISYYHPWPLIPKCMKAYVRIDTALSDAFEITHDISGEVRYLGCFFELGEVELNRYEILQNTLRRYLEDLCLPKELFDVITASLTPNTGLLELKVLLGGSNLNKVEDTTASCERRVLALILFCLKYLYVLDDSTELVYSDYARTWNQSHRPESSNEMFDIGAWLAMSKVRLQLACKYAFPLRTQYEHLFPEVEMSLGTLMQKYEFQESNSKEGLVFGKRSRYLNFIATLPLFKRHASIPTPFNRLDLVTSLRPLSDFSAYFLSDLPSGHETISTYAKSALRKLKLIGESHIHWPEVEPSATDVDIKFHWKKFSERVIRFKNINHGHLYNSQLLSSRRQRFNQHEGLVYPRFNYYWFLNYGLRSNRPKVRGSTNKAMADMHILQLPDNFQWIASYLAAYIHCSTIGLLNELRFVENQIRLVSPLYFGAHPVSD</sequence>
<protein>
    <recommendedName>
        <fullName evidence="11">Rrn7/TAF1B C-terminal cyclin domain-containing protein</fullName>
    </recommendedName>
</protein>
<feature type="compositionally biased region" description="Basic and acidic residues" evidence="10">
    <location>
        <begin position="278"/>
        <end position="292"/>
    </location>
</feature>
<dbReference type="Proteomes" id="UP000318571">
    <property type="component" value="Chromosome 1"/>
</dbReference>
<comment type="subcellular location">
    <subcellularLocation>
        <location evidence="1">Nucleus</location>
        <location evidence="1">Nucleolus</location>
    </subcellularLocation>
</comment>
<evidence type="ECO:0000256" key="8">
    <source>
        <dbReference type="ARBA" id="ARBA00023163"/>
    </source>
</evidence>
<evidence type="ECO:0000256" key="9">
    <source>
        <dbReference type="ARBA" id="ARBA00023242"/>
    </source>
</evidence>
<dbReference type="GO" id="GO:0001164">
    <property type="term" value="F:RNA polymerase I core promoter sequence-specific DNA binding"/>
    <property type="evidence" value="ECO:0007669"/>
    <property type="project" value="InterPro"/>
</dbReference>
<feature type="domain" description="Rrn7/TAF1B C-terminal cyclin" evidence="11">
    <location>
        <begin position="411"/>
        <end position="514"/>
    </location>
</feature>
<keyword evidence="3" id="KW-0479">Metal-binding</keyword>
<organism evidence="12 13">
    <name type="scientific">Tigriopus californicus</name>
    <name type="common">Marine copepod</name>
    <dbReference type="NCBI Taxonomy" id="6832"/>
    <lineage>
        <taxon>Eukaryota</taxon>
        <taxon>Metazoa</taxon>
        <taxon>Ecdysozoa</taxon>
        <taxon>Arthropoda</taxon>
        <taxon>Crustacea</taxon>
        <taxon>Multicrustacea</taxon>
        <taxon>Hexanauplia</taxon>
        <taxon>Copepoda</taxon>
        <taxon>Harpacticoida</taxon>
        <taxon>Harpacticidae</taxon>
        <taxon>Tigriopus</taxon>
    </lineage>
</organism>
<dbReference type="InterPro" id="IPR033599">
    <property type="entry name" value="TAF1B/Rrn7"/>
</dbReference>
<comment type="caution">
    <text evidence="12">The sequence shown here is derived from an EMBL/GenBank/DDBJ whole genome shotgun (WGS) entry which is preliminary data.</text>
</comment>
<dbReference type="GO" id="GO:0005668">
    <property type="term" value="C:RNA polymerase transcription factor SL1 complex"/>
    <property type="evidence" value="ECO:0007669"/>
    <property type="project" value="TreeGrafter"/>
</dbReference>
<comment type="similarity">
    <text evidence="2">Belongs to the RRN7/TAF1B family.</text>
</comment>
<keyword evidence="8" id="KW-0804">Transcription</keyword>
<evidence type="ECO:0000259" key="11">
    <source>
        <dbReference type="Pfam" id="PF20645"/>
    </source>
</evidence>
<dbReference type="PANTHER" id="PTHR31576:SF2">
    <property type="entry name" value="TATA BOX-BINDING PROTEIN-ASSOCIATED FACTOR RNA POLYMERASE I SUBUNIT B"/>
    <property type="match status" value="1"/>
</dbReference>
<dbReference type="AlphaFoldDB" id="A0A553NTG4"/>
<evidence type="ECO:0000313" key="12">
    <source>
        <dbReference type="EMBL" id="TRY68722.1"/>
    </source>
</evidence>
<name>A0A553NTG4_TIGCA</name>
<keyword evidence="6" id="KW-0805">Transcription regulation</keyword>
<dbReference type="Pfam" id="PF20645">
    <property type="entry name" value="Rrn7_cyclin_C"/>
    <property type="match status" value="1"/>
</dbReference>
<feature type="compositionally biased region" description="Low complexity" evidence="10">
    <location>
        <begin position="208"/>
        <end position="221"/>
    </location>
</feature>
<dbReference type="OrthoDB" id="10069252at2759"/>
<dbReference type="InterPro" id="IPR048538">
    <property type="entry name" value="Rrn7_cyclin_C"/>
</dbReference>
<evidence type="ECO:0000313" key="13">
    <source>
        <dbReference type="Proteomes" id="UP000318571"/>
    </source>
</evidence>
<dbReference type="GO" id="GO:0070860">
    <property type="term" value="C:RNA polymerase I core factor complex"/>
    <property type="evidence" value="ECO:0007669"/>
    <property type="project" value="InterPro"/>
</dbReference>
<keyword evidence="9" id="KW-0539">Nucleus</keyword>
<evidence type="ECO:0000256" key="3">
    <source>
        <dbReference type="ARBA" id="ARBA00022723"/>
    </source>
</evidence>
<dbReference type="GO" id="GO:0008270">
    <property type="term" value="F:zinc ion binding"/>
    <property type="evidence" value="ECO:0007669"/>
    <property type="project" value="UniProtKB-KW"/>
</dbReference>
<keyword evidence="5" id="KW-0862">Zinc</keyword>
<feature type="compositionally biased region" description="Polar residues" evidence="10">
    <location>
        <begin position="241"/>
        <end position="276"/>
    </location>
</feature>
<dbReference type="GO" id="GO:0042790">
    <property type="term" value="P:nucleolar large rRNA transcription by RNA polymerase I"/>
    <property type="evidence" value="ECO:0007669"/>
    <property type="project" value="TreeGrafter"/>
</dbReference>
<keyword evidence="4" id="KW-0863">Zinc-finger</keyword>
<reference evidence="12 13" key="1">
    <citation type="journal article" date="2018" name="Nat. Ecol. Evol.">
        <title>Genomic signatures of mitonuclear coevolution across populations of Tigriopus californicus.</title>
        <authorList>
            <person name="Barreto F.S."/>
            <person name="Watson E.T."/>
            <person name="Lima T.G."/>
            <person name="Willett C.S."/>
            <person name="Edmands S."/>
            <person name="Li W."/>
            <person name="Burton R.S."/>
        </authorList>
    </citation>
    <scope>NUCLEOTIDE SEQUENCE [LARGE SCALE GENOMIC DNA]</scope>
    <source>
        <strain evidence="12 13">San Diego</strain>
    </source>
</reference>
<proteinExistence type="inferred from homology"/>
<evidence type="ECO:0000256" key="4">
    <source>
        <dbReference type="ARBA" id="ARBA00022771"/>
    </source>
</evidence>
<dbReference type="PANTHER" id="PTHR31576">
    <property type="entry name" value="TATA BOX-BINDING PROTEIN-ASSOCIATED FACTOR RNA POLYMERASE I SUBUNIT B"/>
    <property type="match status" value="1"/>
</dbReference>